<dbReference type="PANTHER" id="PTHR38009">
    <property type="entry name" value="CONSERVED HYPOTHETICAL PHAGE TAIL PROTEIN"/>
    <property type="match status" value="1"/>
</dbReference>
<dbReference type="Proteomes" id="UP000431080">
    <property type="component" value="Unassembled WGS sequence"/>
</dbReference>
<dbReference type="InterPro" id="IPR010667">
    <property type="entry name" value="Phage_T4_Gp19"/>
</dbReference>
<gene>
    <name evidence="1" type="ORF">GE115_06765</name>
</gene>
<sequence>MADLPDPMDSSPANAFKVIIDGIVIPKVIEVSGLKSEVDKIELKQNTNDGKYVVRQLVGRPKAGEFSVTRGLTGSKTVTDWLKVVMDGDVAGARKTASVELLDYKGETIKTYEFMNCWVRVVELNALKAGAAEQATEKFTVCYDESSVK</sequence>
<dbReference type="EMBL" id="WJIF01000003">
    <property type="protein sequence ID" value="MRG59572.1"/>
    <property type="molecule type" value="Genomic_DNA"/>
</dbReference>
<dbReference type="AlphaFoldDB" id="A0A6I2F4M0"/>
<dbReference type="NCBIfam" id="TIGR02241">
    <property type="entry name" value="conserved hypothetical phage tail region protein"/>
    <property type="match status" value="1"/>
</dbReference>
<evidence type="ECO:0008006" key="3">
    <source>
        <dbReference type="Google" id="ProtNLM"/>
    </source>
</evidence>
<evidence type="ECO:0000313" key="2">
    <source>
        <dbReference type="Proteomes" id="UP000431080"/>
    </source>
</evidence>
<reference evidence="1 2" key="1">
    <citation type="submission" date="2019-10" db="EMBL/GenBank/DDBJ databases">
        <authorList>
            <person name="Nie G."/>
            <person name="Ming H."/>
            <person name="Yi B."/>
        </authorList>
    </citation>
    <scope>NUCLEOTIDE SEQUENCE [LARGE SCALE GENOMIC DNA]</scope>
    <source>
        <strain evidence="1 2">CFH 90414</strain>
    </source>
</reference>
<dbReference type="InterPro" id="IPR011747">
    <property type="entry name" value="CHP02241"/>
</dbReference>
<dbReference type="Pfam" id="PF06841">
    <property type="entry name" value="Phage_T4_gp19"/>
    <property type="match status" value="1"/>
</dbReference>
<comment type="caution">
    <text evidence="1">The sequence shown here is derived from an EMBL/GenBank/DDBJ whole genome shotgun (WGS) entry which is preliminary data.</text>
</comment>
<name>A0A6I2F4M0_9MICO</name>
<dbReference type="RefSeq" id="WP_153684043.1">
    <property type="nucleotide sequence ID" value="NZ_WJIF01000003.1"/>
</dbReference>
<accession>A0A6I2F4M0</accession>
<evidence type="ECO:0000313" key="1">
    <source>
        <dbReference type="EMBL" id="MRG59572.1"/>
    </source>
</evidence>
<organism evidence="1 2">
    <name type="scientific">Agromyces agglutinans</name>
    <dbReference type="NCBI Taxonomy" id="2662258"/>
    <lineage>
        <taxon>Bacteria</taxon>
        <taxon>Bacillati</taxon>
        <taxon>Actinomycetota</taxon>
        <taxon>Actinomycetes</taxon>
        <taxon>Micrococcales</taxon>
        <taxon>Microbacteriaceae</taxon>
        <taxon>Agromyces</taxon>
    </lineage>
</organism>
<proteinExistence type="predicted"/>
<dbReference type="PANTHER" id="PTHR38009:SF1">
    <property type="entry name" value="CONSERVED HYPOTHETICAL PHAGE TAIL PROTEIN"/>
    <property type="match status" value="1"/>
</dbReference>
<protein>
    <recommendedName>
        <fullName evidence="3">Phage tail protein</fullName>
    </recommendedName>
</protein>
<keyword evidence="2" id="KW-1185">Reference proteome</keyword>
<dbReference type="GO" id="GO:0005198">
    <property type="term" value="F:structural molecule activity"/>
    <property type="evidence" value="ECO:0007669"/>
    <property type="project" value="InterPro"/>
</dbReference>